<dbReference type="KEGG" id="vg:1260231"/>
<proteinExistence type="predicted"/>
<protein>
    <recommendedName>
        <fullName evidence="4">Terminase</fullName>
    </recommendedName>
</protein>
<dbReference type="InterPro" id="IPR027417">
    <property type="entry name" value="P-loop_NTPase"/>
</dbReference>
<keyword evidence="3" id="KW-1185">Reference proteome</keyword>
<feature type="compositionally biased region" description="Basic residues" evidence="1">
    <location>
        <begin position="571"/>
        <end position="581"/>
    </location>
</feature>
<evidence type="ECO:0000313" key="2">
    <source>
        <dbReference type="EMBL" id="AAN02060.1"/>
    </source>
</evidence>
<evidence type="ECO:0000256" key="1">
    <source>
        <dbReference type="SAM" id="MobiDB-lite"/>
    </source>
</evidence>
<feature type="region of interest" description="Disordered" evidence="1">
    <location>
        <begin position="553"/>
        <end position="581"/>
    </location>
</feature>
<dbReference type="Proteomes" id="UP000000731">
    <property type="component" value="Segment"/>
</dbReference>
<dbReference type="Gene3D" id="3.30.420.280">
    <property type="match status" value="1"/>
</dbReference>
<evidence type="ECO:0000313" key="3">
    <source>
        <dbReference type="Proteomes" id="UP000000731"/>
    </source>
</evidence>
<sequence length="581" mass="66017">MSTEAEYVEYVSKWTYLDAEVLPDKRSGGFRKVFDPHSGQLEFMEDDAQYLCATCGRRMGKSAGIAHEFIPEAMITKEMATTLLDDGKRREFWTVGPNYSDAEKPFRVFWNKCRALGIPFDKPGTYFDIKGGDMTVSLWDGAFIYSAKSSAVPERLVGEGLTGVHMEEAAKQKEVVWKQMIMPTLMDFGGWAKFTTTPEGKNWYYDLHQKALRPSTLNWSAHRIPSWRNPHVYTETGRLIAAGKLPKDTPIPPHEFTIDAHVKRLMYLMAENPGYTSFEIAKSERLQIDSGVLQLANDQTIPEFNQEIAAEFTDFVGKVFKEYDEDTHVRELVYNPSQDWETIAAVDYGYRNPNVWLLIQIGPWGEINIVDELYQADLTPTEFANEILRRGLCPDTLHSFYADPAAPEASRTLETIFRQHGKRARSRPHTGGDIDNRLNLIRFALKDRIVDAEMSAPSWFQAGASQDVRRPRMMISTRCPKTIFEFGEYRYPKTKDEQTETSTKRYETPMKLNDHTPEAIGRFLGGMYHAVAAQMGGGTRVTRGQFMRGLGRKAQAGGYGDTPAGIPTQRTQKRRGTWAGR</sequence>
<dbReference type="Gene3D" id="3.40.50.300">
    <property type="entry name" value="P-loop containing nucleotide triphosphate hydrolases"/>
    <property type="match status" value="1"/>
</dbReference>
<accession>Q856G6</accession>
<dbReference type="RefSeq" id="NP_818544.1">
    <property type="nucleotide sequence ID" value="NC_004689.1"/>
</dbReference>
<reference evidence="2 3" key="1">
    <citation type="journal article" date="2003" name="Cell">
        <title>Origins of highly mosaic mycobacteriophage genomes.</title>
        <authorList>
            <person name="Pedulla M.L."/>
            <person name="Ford M.E."/>
            <person name="Houtz J.M."/>
            <person name="Karthikeyan T."/>
            <person name="Wadsworth C."/>
            <person name="Lewis J.A."/>
            <person name="Jacobs-Sera D."/>
            <person name="Falbo J."/>
            <person name="Gross J."/>
            <person name="Pannunzio N.R."/>
            <person name="Brucker W."/>
            <person name="Kumar V."/>
            <person name="Kandasamy J."/>
            <person name="Keenan L."/>
            <person name="Bardarov S."/>
            <person name="Kriakov J."/>
            <person name="Lawrence J.G."/>
            <person name="Jacobs W.R. Jr."/>
            <person name="Hendrix R.W."/>
            <person name="Hatfull G.F."/>
        </authorList>
    </citation>
    <scope>NUCLEOTIDE SEQUENCE</scope>
</reference>
<evidence type="ECO:0008006" key="4">
    <source>
        <dbReference type="Google" id="ProtNLM"/>
    </source>
</evidence>
<name>Q856G6_9CAUD</name>
<dbReference type="EMBL" id="AY129339">
    <property type="protein sequence ID" value="AAN02060.1"/>
    <property type="molecule type" value="Genomic_DNA"/>
</dbReference>
<gene>
    <name evidence="2" type="primary">6</name>
    <name evidence="2" type="ORF">PBI_BARNYARD_6</name>
</gene>
<organism evidence="2 3">
    <name type="scientific">Mycobacterium phage Barnyard</name>
    <dbReference type="NCBI Taxonomy" id="205880"/>
    <lineage>
        <taxon>Viruses</taxon>
        <taxon>Duplodnaviria</taxon>
        <taxon>Heunggongvirae</taxon>
        <taxon>Uroviricota</taxon>
        <taxon>Caudoviricetes</taxon>
        <taxon>Barnyardvirus</taxon>
        <taxon>Barnyardvirus barnyard</taxon>
    </lineage>
</organism>
<dbReference type="OrthoDB" id="5717at10239"/>